<dbReference type="GO" id="GO:0004984">
    <property type="term" value="F:olfactory receptor activity"/>
    <property type="evidence" value="ECO:0007669"/>
    <property type="project" value="InterPro"/>
</dbReference>
<feature type="transmembrane region" description="Helical" evidence="10">
    <location>
        <begin position="132"/>
        <end position="158"/>
    </location>
</feature>
<comment type="caution">
    <text evidence="10">Lacks conserved residue(s) required for the propagation of feature annotation.</text>
</comment>
<keyword evidence="6 10" id="KW-1133">Transmembrane helix</keyword>
<feature type="transmembrane region" description="Helical" evidence="10">
    <location>
        <begin position="37"/>
        <end position="63"/>
    </location>
</feature>
<dbReference type="OrthoDB" id="6765072at2759"/>
<dbReference type="PANTHER" id="PTHR21137:SF35">
    <property type="entry name" value="ODORANT RECEPTOR 19A-RELATED"/>
    <property type="match status" value="1"/>
</dbReference>
<keyword evidence="3 10" id="KW-0716">Sensory transduction</keyword>
<evidence type="ECO:0000256" key="9">
    <source>
        <dbReference type="ARBA" id="ARBA00023224"/>
    </source>
</evidence>
<name>A0A6P4I5F1_DROKI</name>
<evidence type="ECO:0000256" key="4">
    <source>
        <dbReference type="ARBA" id="ARBA00022692"/>
    </source>
</evidence>
<proteinExistence type="inferred from homology"/>
<keyword evidence="7 10" id="KW-0472">Membrane</keyword>
<dbReference type="GO" id="GO:0005549">
    <property type="term" value="F:odorant binding"/>
    <property type="evidence" value="ECO:0007669"/>
    <property type="project" value="InterPro"/>
</dbReference>
<dbReference type="GO" id="GO:0007165">
    <property type="term" value="P:signal transduction"/>
    <property type="evidence" value="ECO:0007669"/>
    <property type="project" value="UniProtKB-KW"/>
</dbReference>
<organism evidence="11 12">
    <name type="scientific">Drosophila kikkawai</name>
    <name type="common">Fruit fly</name>
    <dbReference type="NCBI Taxonomy" id="30033"/>
    <lineage>
        <taxon>Eukaryota</taxon>
        <taxon>Metazoa</taxon>
        <taxon>Ecdysozoa</taxon>
        <taxon>Arthropoda</taxon>
        <taxon>Hexapoda</taxon>
        <taxon>Insecta</taxon>
        <taxon>Pterygota</taxon>
        <taxon>Neoptera</taxon>
        <taxon>Endopterygota</taxon>
        <taxon>Diptera</taxon>
        <taxon>Brachycera</taxon>
        <taxon>Muscomorpha</taxon>
        <taxon>Ephydroidea</taxon>
        <taxon>Drosophilidae</taxon>
        <taxon>Drosophila</taxon>
        <taxon>Sophophora</taxon>
    </lineage>
</organism>
<evidence type="ECO:0000256" key="6">
    <source>
        <dbReference type="ARBA" id="ARBA00022989"/>
    </source>
</evidence>
<evidence type="ECO:0000256" key="1">
    <source>
        <dbReference type="ARBA" id="ARBA00004651"/>
    </source>
</evidence>
<keyword evidence="9 10" id="KW-0807">Transducer</keyword>
<evidence type="ECO:0000256" key="7">
    <source>
        <dbReference type="ARBA" id="ARBA00023136"/>
    </source>
</evidence>
<keyword evidence="2" id="KW-1003">Cell membrane</keyword>
<sequence length="391" mass="44472">MTKVVPVDRYRKVISLIRFCVGFCGNDVANPEFRMWWLTYSVIAAICFFFACTIYTIYVGVVINGDLTVILQAMAMVGSAIQGLTKLLITANNAPLMRHIQNSYEEIYRDYGPLGGEYVKCLENRIRTTWKLIIGFAAVYAGSLGLIITFPIFYLVVFNEKVLVMQFFMPLIDHTTDSGHKLLTAVHIILITFGGFGNYGGDMYLFLFVTHVPLIKDIFCVKLKEFNEVAVQGKEYKKMRELLFDLVDWHQKYVSLLRDTERIYSIVLFVQLSTTCVSLLCTISCIFIKAWPAAPMYLLYSGIVLYTFCGLGTVVENSNESFTRVIYTNCLWYELPAKEEKLIILMLAKAQNEVCLTAADMAPLSMNTALQLTKGIYSFSMMLFNYLGKKE</sequence>
<dbReference type="Proteomes" id="UP001652661">
    <property type="component" value="Chromosome 3L"/>
</dbReference>
<keyword evidence="4 10" id="KW-0812">Transmembrane</keyword>
<feature type="transmembrane region" description="Helical" evidence="10">
    <location>
        <begin position="69"/>
        <end position="89"/>
    </location>
</feature>
<comment type="similarity">
    <text evidence="10">Belongs to the insect chemoreceptor superfamily. Heteromeric odorant receptor channel (TC 1.A.69) family.</text>
</comment>
<evidence type="ECO:0000256" key="10">
    <source>
        <dbReference type="RuleBase" id="RU351113"/>
    </source>
</evidence>
<dbReference type="AlphaFoldDB" id="A0A6P4I5F1"/>
<evidence type="ECO:0000256" key="8">
    <source>
        <dbReference type="ARBA" id="ARBA00023170"/>
    </source>
</evidence>
<keyword evidence="5 10" id="KW-0552">Olfaction</keyword>
<keyword evidence="11" id="KW-1185">Reference proteome</keyword>
<evidence type="ECO:0000256" key="5">
    <source>
        <dbReference type="ARBA" id="ARBA00022725"/>
    </source>
</evidence>
<dbReference type="PANTHER" id="PTHR21137">
    <property type="entry name" value="ODORANT RECEPTOR"/>
    <property type="match status" value="1"/>
</dbReference>
<dbReference type="RefSeq" id="XP_017017831.1">
    <property type="nucleotide sequence ID" value="XM_017162342.1"/>
</dbReference>
<accession>A0A6P4I5F1</accession>
<evidence type="ECO:0000313" key="11">
    <source>
        <dbReference type="Proteomes" id="UP001652661"/>
    </source>
</evidence>
<evidence type="ECO:0000256" key="3">
    <source>
        <dbReference type="ARBA" id="ARBA00022606"/>
    </source>
</evidence>
<feature type="transmembrane region" description="Helical" evidence="10">
    <location>
        <begin position="297"/>
        <end position="315"/>
    </location>
</feature>
<comment type="subcellular location">
    <subcellularLocation>
        <location evidence="1 10">Cell membrane</location>
        <topology evidence="1 10">Multi-pass membrane protein</topology>
    </subcellularLocation>
</comment>
<feature type="transmembrane region" description="Helical" evidence="10">
    <location>
        <begin position="178"/>
        <end position="199"/>
    </location>
</feature>
<protein>
    <recommendedName>
        <fullName evidence="10">Odorant receptor</fullName>
    </recommendedName>
</protein>
<gene>
    <name evidence="12" type="primary">Or67d</name>
</gene>
<dbReference type="GO" id="GO:0005886">
    <property type="term" value="C:plasma membrane"/>
    <property type="evidence" value="ECO:0007669"/>
    <property type="project" value="UniProtKB-SubCell"/>
</dbReference>
<dbReference type="InterPro" id="IPR004117">
    <property type="entry name" value="7tm6_olfct_rcpt"/>
</dbReference>
<evidence type="ECO:0000313" key="12">
    <source>
        <dbReference type="RefSeq" id="XP_017017831.1"/>
    </source>
</evidence>
<dbReference type="OMA" id="TNCLWYE"/>
<feature type="transmembrane region" description="Helical" evidence="10">
    <location>
        <begin position="266"/>
        <end position="291"/>
    </location>
</feature>
<reference evidence="12" key="1">
    <citation type="submission" date="2025-08" db="UniProtKB">
        <authorList>
            <consortium name="RefSeq"/>
        </authorList>
    </citation>
    <scope>IDENTIFICATION</scope>
    <source>
        <strain evidence="12">14028-0561.14</strain>
        <tissue evidence="12">Whole fly</tissue>
    </source>
</reference>
<keyword evidence="8 10" id="KW-0675">Receptor</keyword>
<evidence type="ECO:0000256" key="2">
    <source>
        <dbReference type="ARBA" id="ARBA00022475"/>
    </source>
</evidence>
<dbReference type="Pfam" id="PF02949">
    <property type="entry name" value="7tm_6"/>
    <property type="match status" value="1"/>
</dbReference>